<evidence type="ECO:0000256" key="1">
    <source>
        <dbReference type="ARBA" id="ARBA00010893"/>
    </source>
</evidence>
<comment type="similarity">
    <text evidence="1">Belongs to the peptidase M67A family. CSN6 subfamily.</text>
</comment>
<protein>
    <submittedName>
        <fullName evidence="3">MPN domain-containing protein</fullName>
    </submittedName>
</protein>
<reference evidence="3 4" key="1">
    <citation type="submission" date="2020-02" db="EMBL/GenBank/DDBJ databases">
        <title>Draft genome sequence of Haematococcus lacustris strain NIES-144.</title>
        <authorList>
            <person name="Morimoto D."/>
            <person name="Nakagawa S."/>
            <person name="Yoshida T."/>
            <person name="Sawayama S."/>
        </authorList>
    </citation>
    <scope>NUCLEOTIDE SEQUENCE [LARGE SCALE GENOMIC DNA]</scope>
    <source>
        <strain evidence="3 4">NIES-144</strain>
    </source>
</reference>
<keyword evidence="4" id="KW-1185">Reference proteome</keyword>
<evidence type="ECO:0000259" key="2">
    <source>
        <dbReference type="PROSITE" id="PS50249"/>
    </source>
</evidence>
<organism evidence="3 4">
    <name type="scientific">Haematococcus lacustris</name>
    <name type="common">Green alga</name>
    <name type="synonym">Haematococcus pluvialis</name>
    <dbReference type="NCBI Taxonomy" id="44745"/>
    <lineage>
        <taxon>Eukaryota</taxon>
        <taxon>Viridiplantae</taxon>
        <taxon>Chlorophyta</taxon>
        <taxon>core chlorophytes</taxon>
        <taxon>Chlorophyceae</taxon>
        <taxon>CS clade</taxon>
        <taxon>Chlamydomonadales</taxon>
        <taxon>Haematococcaceae</taxon>
        <taxon>Haematococcus</taxon>
    </lineage>
</organism>
<gene>
    <name evidence="3" type="ORF">HaLaN_22039</name>
</gene>
<feature type="domain" description="MPN" evidence="2">
    <location>
        <begin position="14"/>
        <end position="116"/>
    </location>
</feature>
<accession>A0A699ZZI4</accession>
<sequence length="116" mass="12960">MAEESRESTSGLEFKLHPLVLINMSDHYTRTKVNTGNPATKVMGILLGSQAGRTVDISNSFEMKYELTAEGGVQIDSAFLLKKQEQYKQVFSKLDVVGWYTTGQELGPQEMEVNKL</sequence>
<evidence type="ECO:0000313" key="4">
    <source>
        <dbReference type="Proteomes" id="UP000485058"/>
    </source>
</evidence>
<dbReference type="PANTHER" id="PTHR10540:SF8">
    <property type="entry name" value="COP9 SIGNALOSOME COMPLEX SUBUNIT 6"/>
    <property type="match status" value="1"/>
</dbReference>
<dbReference type="AlphaFoldDB" id="A0A699ZZI4"/>
<proteinExistence type="inferred from homology"/>
<dbReference type="EMBL" id="BLLF01002489">
    <property type="protein sequence ID" value="GFH24276.1"/>
    <property type="molecule type" value="Genomic_DNA"/>
</dbReference>
<dbReference type="Gene3D" id="3.40.140.10">
    <property type="entry name" value="Cytidine Deaminase, domain 2"/>
    <property type="match status" value="1"/>
</dbReference>
<evidence type="ECO:0000313" key="3">
    <source>
        <dbReference type="EMBL" id="GFH24276.1"/>
    </source>
</evidence>
<dbReference type="InterPro" id="IPR000555">
    <property type="entry name" value="JAMM/MPN+_dom"/>
</dbReference>
<feature type="non-terminal residue" evidence="3">
    <location>
        <position position="1"/>
    </location>
</feature>
<dbReference type="PROSITE" id="PS50249">
    <property type="entry name" value="MPN"/>
    <property type="match status" value="1"/>
</dbReference>
<dbReference type="InterPro" id="IPR037518">
    <property type="entry name" value="MPN"/>
</dbReference>
<name>A0A699ZZI4_HAELA</name>
<dbReference type="GO" id="GO:0008180">
    <property type="term" value="C:COP9 signalosome"/>
    <property type="evidence" value="ECO:0007669"/>
    <property type="project" value="TreeGrafter"/>
</dbReference>
<feature type="non-terminal residue" evidence="3">
    <location>
        <position position="116"/>
    </location>
</feature>
<dbReference type="Proteomes" id="UP000485058">
    <property type="component" value="Unassembled WGS sequence"/>
</dbReference>
<comment type="caution">
    <text evidence="3">The sequence shown here is derived from an EMBL/GenBank/DDBJ whole genome shotgun (WGS) entry which is preliminary data.</text>
</comment>
<dbReference type="GO" id="GO:0008237">
    <property type="term" value="F:metallopeptidase activity"/>
    <property type="evidence" value="ECO:0007669"/>
    <property type="project" value="InterPro"/>
</dbReference>
<dbReference type="Pfam" id="PF01398">
    <property type="entry name" value="JAB"/>
    <property type="match status" value="1"/>
</dbReference>
<dbReference type="PANTHER" id="PTHR10540">
    <property type="entry name" value="EUKARYOTIC TRANSLATION INITIATION FACTOR 3 SUBUNIT F-RELATED"/>
    <property type="match status" value="1"/>
</dbReference>